<evidence type="ECO:0000313" key="4">
    <source>
        <dbReference type="EMBL" id="AVW92864.1"/>
    </source>
</evidence>
<dbReference type="CDD" id="cd02440">
    <property type="entry name" value="AdoMet_MTases"/>
    <property type="match status" value="1"/>
</dbReference>
<dbReference type="KEGG" id="cbak:DA792_18660"/>
<evidence type="ECO:0000256" key="1">
    <source>
        <dbReference type="ARBA" id="ARBA00022603"/>
    </source>
</evidence>
<name>A0A2R4M6M7_9RHOB</name>
<evidence type="ECO:0000259" key="3">
    <source>
        <dbReference type="Pfam" id="PF05175"/>
    </source>
</evidence>
<dbReference type="GO" id="GO:0008170">
    <property type="term" value="F:N-methyltransferase activity"/>
    <property type="evidence" value="ECO:0007669"/>
    <property type="project" value="UniProtKB-ARBA"/>
</dbReference>
<dbReference type="GO" id="GO:0032259">
    <property type="term" value="P:methylation"/>
    <property type="evidence" value="ECO:0007669"/>
    <property type="project" value="UniProtKB-KW"/>
</dbReference>
<dbReference type="EMBL" id="CP028475">
    <property type="protein sequence ID" value="AVW92864.1"/>
    <property type="molecule type" value="Genomic_DNA"/>
</dbReference>
<dbReference type="PANTHER" id="PTHR47739:SF1">
    <property type="entry name" value="TRNA1(VAL) (ADENINE(37)-N6)-METHYLTRANSFERASE"/>
    <property type="match status" value="1"/>
</dbReference>
<proteinExistence type="predicted"/>
<dbReference type="SUPFAM" id="SSF53335">
    <property type="entry name" value="S-adenosyl-L-methionine-dependent methyltransferases"/>
    <property type="match status" value="1"/>
</dbReference>
<protein>
    <submittedName>
        <fullName evidence="4">Methyltransferase</fullName>
    </submittedName>
</protein>
<dbReference type="Pfam" id="PF05175">
    <property type="entry name" value="MTS"/>
    <property type="match status" value="1"/>
</dbReference>
<dbReference type="InterPro" id="IPR002052">
    <property type="entry name" value="DNA_methylase_N6_adenine_CS"/>
</dbReference>
<dbReference type="GO" id="GO:0008757">
    <property type="term" value="F:S-adenosylmethionine-dependent methyltransferase activity"/>
    <property type="evidence" value="ECO:0007669"/>
    <property type="project" value="UniProtKB-ARBA"/>
</dbReference>
<dbReference type="GO" id="GO:0003676">
    <property type="term" value="F:nucleic acid binding"/>
    <property type="evidence" value="ECO:0007669"/>
    <property type="project" value="InterPro"/>
</dbReference>
<accession>A0A2R4M6M7</accession>
<dbReference type="PROSITE" id="PS00092">
    <property type="entry name" value="N6_MTASE"/>
    <property type="match status" value="1"/>
</dbReference>
<sequence length="253" mass="27130">MTAETTETCDAFLGGRVQLYQPAEGYRAGVDPVLLAAATAAQPGQHVLELGCGAGAAALCLNARVAGLSLTGVEMLPMYADLARRNVTLNNADMTVVEADLRHLPQDIKARGFDHVIANPPYYDRARSTAATNAGRDMALGGDTPLSDWIEVAAKRLAPKGYLTMIQKADRLPDILTSLMGRLGSVRVRAIQPRLGRVAELVIVQARKGGRAAFVMEPPLIMHEGARHLRDGESYTAQVLTILREGGDLPWGH</sequence>
<dbReference type="PANTHER" id="PTHR47739">
    <property type="entry name" value="TRNA1(VAL) (ADENINE(37)-N6)-METHYLTRANSFERASE"/>
    <property type="match status" value="1"/>
</dbReference>
<keyword evidence="2" id="KW-0949">S-adenosyl-L-methionine</keyword>
<feature type="domain" description="Methyltransferase small" evidence="3">
    <location>
        <begin position="34"/>
        <end position="181"/>
    </location>
</feature>
<dbReference type="OrthoDB" id="5489421at2"/>
<dbReference type="InterPro" id="IPR007848">
    <property type="entry name" value="Small_mtfrase_dom"/>
</dbReference>
<dbReference type="InterPro" id="IPR029063">
    <property type="entry name" value="SAM-dependent_MTases_sf"/>
</dbReference>
<keyword evidence="1 4" id="KW-0489">Methyltransferase</keyword>
<dbReference type="AlphaFoldDB" id="A0A2R4M6M7"/>
<evidence type="ECO:0000256" key="2">
    <source>
        <dbReference type="ARBA" id="ARBA00022691"/>
    </source>
</evidence>
<gene>
    <name evidence="4" type="ORF">DA792_18660</name>
</gene>
<dbReference type="Proteomes" id="UP000241447">
    <property type="component" value="Chromosome"/>
</dbReference>
<organism evidence="4 5">
    <name type="scientific">Celeribacter baekdonensis</name>
    <dbReference type="NCBI Taxonomy" id="875171"/>
    <lineage>
        <taxon>Bacteria</taxon>
        <taxon>Pseudomonadati</taxon>
        <taxon>Pseudomonadota</taxon>
        <taxon>Alphaproteobacteria</taxon>
        <taxon>Rhodobacterales</taxon>
        <taxon>Roseobacteraceae</taxon>
        <taxon>Celeribacter</taxon>
    </lineage>
</organism>
<reference evidence="4 5" key="1">
    <citation type="submission" date="2018-03" db="EMBL/GenBank/DDBJ databases">
        <title>The Complete Genome of Celeribacter baekdonensis strain LH4, a Thiosulfate-Oxidizing Alphaproteobacterium Isolated from Gulf of Mexico Continental Slope Sediments.</title>
        <authorList>
            <person name="Flood B.E."/>
            <person name="Bailey J.V."/>
            <person name="Leprich D."/>
        </authorList>
    </citation>
    <scope>NUCLEOTIDE SEQUENCE [LARGE SCALE GENOMIC DNA]</scope>
    <source>
        <strain evidence="4 5">LH4</strain>
    </source>
</reference>
<dbReference type="Gene3D" id="3.40.50.150">
    <property type="entry name" value="Vaccinia Virus protein VP39"/>
    <property type="match status" value="1"/>
</dbReference>
<dbReference type="InterPro" id="IPR050210">
    <property type="entry name" value="tRNA_Adenine-N(6)_MTase"/>
</dbReference>
<dbReference type="RefSeq" id="WP_107721955.1">
    <property type="nucleotide sequence ID" value="NZ_CP028475.1"/>
</dbReference>
<evidence type="ECO:0000313" key="5">
    <source>
        <dbReference type="Proteomes" id="UP000241447"/>
    </source>
</evidence>
<keyword evidence="4" id="KW-0808">Transferase</keyword>